<keyword evidence="2" id="KW-0378">Hydrolase</keyword>
<keyword evidence="4" id="KW-0472">Membrane</keyword>
<keyword evidence="3" id="KW-0326">Glycosidase</keyword>
<dbReference type="Proteomes" id="UP000236737">
    <property type="component" value="Unassembled WGS sequence"/>
</dbReference>
<dbReference type="Gene3D" id="3.20.20.80">
    <property type="entry name" value="Glycosidases"/>
    <property type="match status" value="1"/>
</dbReference>
<dbReference type="GO" id="GO:0009253">
    <property type="term" value="P:peptidoglycan catabolic process"/>
    <property type="evidence" value="ECO:0007669"/>
    <property type="project" value="InterPro"/>
</dbReference>
<comment type="similarity">
    <text evidence="1">Belongs to the glycosyl hydrolase 25 family.</text>
</comment>
<dbReference type="AlphaFoldDB" id="A0A1H6ADN6"/>
<dbReference type="SMART" id="SM00641">
    <property type="entry name" value="Glyco_25"/>
    <property type="match status" value="1"/>
</dbReference>
<dbReference type="Pfam" id="PF01183">
    <property type="entry name" value="Glyco_hydro_25"/>
    <property type="match status" value="1"/>
</dbReference>
<dbReference type="GO" id="GO:0003796">
    <property type="term" value="F:lysozyme activity"/>
    <property type="evidence" value="ECO:0007669"/>
    <property type="project" value="InterPro"/>
</dbReference>
<organism evidence="5 6">
    <name type="scientific">Flavobacterium urumqiense</name>
    <dbReference type="NCBI Taxonomy" id="935224"/>
    <lineage>
        <taxon>Bacteria</taxon>
        <taxon>Pseudomonadati</taxon>
        <taxon>Bacteroidota</taxon>
        <taxon>Flavobacteriia</taxon>
        <taxon>Flavobacteriales</taxon>
        <taxon>Flavobacteriaceae</taxon>
        <taxon>Flavobacterium</taxon>
    </lineage>
</organism>
<dbReference type="EMBL" id="FNVP01000015">
    <property type="protein sequence ID" value="SEG46157.1"/>
    <property type="molecule type" value="Genomic_DNA"/>
</dbReference>
<dbReference type="PANTHER" id="PTHR34135">
    <property type="entry name" value="LYSOZYME"/>
    <property type="match status" value="1"/>
</dbReference>
<evidence type="ECO:0000256" key="2">
    <source>
        <dbReference type="ARBA" id="ARBA00022801"/>
    </source>
</evidence>
<dbReference type="InterPro" id="IPR017853">
    <property type="entry name" value="GH"/>
</dbReference>
<dbReference type="RefSeq" id="WP_104000802.1">
    <property type="nucleotide sequence ID" value="NZ_FNVP01000015.1"/>
</dbReference>
<name>A0A1H6ADN6_9FLAO</name>
<protein>
    <submittedName>
        <fullName evidence="5">Lysozyme</fullName>
    </submittedName>
</protein>
<gene>
    <name evidence="5" type="ORF">SAMN04488130_1154</name>
</gene>
<evidence type="ECO:0000256" key="3">
    <source>
        <dbReference type="ARBA" id="ARBA00023295"/>
    </source>
</evidence>
<dbReference type="SUPFAM" id="SSF51445">
    <property type="entry name" value="(Trans)glycosidases"/>
    <property type="match status" value="1"/>
</dbReference>
<dbReference type="InterPro" id="IPR018077">
    <property type="entry name" value="Glyco_hydro_fam25_subgr"/>
</dbReference>
<proteinExistence type="inferred from homology"/>
<dbReference type="InterPro" id="IPR002053">
    <property type="entry name" value="Glyco_hydro_25"/>
</dbReference>
<dbReference type="GO" id="GO:0016998">
    <property type="term" value="P:cell wall macromolecule catabolic process"/>
    <property type="evidence" value="ECO:0007669"/>
    <property type="project" value="InterPro"/>
</dbReference>
<keyword evidence="6" id="KW-1185">Reference proteome</keyword>
<evidence type="ECO:0000256" key="1">
    <source>
        <dbReference type="ARBA" id="ARBA00010646"/>
    </source>
</evidence>
<evidence type="ECO:0000256" key="4">
    <source>
        <dbReference type="SAM" id="Phobius"/>
    </source>
</evidence>
<dbReference type="PANTHER" id="PTHR34135:SF2">
    <property type="entry name" value="LYSOZYME"/>
    <property type="match status" value="1"/>
</dbReference>
<dbReference type="CDD" id="cd06524">
    <property type="entry name" value="GH25_YegX-like"/>
    <property type="match status" value="1"/>
</dbReference>
<feature type="transmembrane region" description="Helical" evidence="4">
    <location>
        <begin position="27"/>
        <end position="47"/>
    </location>
</feature>
<evidence type="ECO:0000313" key="5">
    <source>
        <dbReference type="EMBL" id="SEG46157.1"/>
    </source>
</evidence>
<dbReference type="PROSITE" id="PS51904">
    <property type="entry name" value="GLYCOSYL_HYDROL_F25_2"/>
    <property type="match status" value="1"/>
</dbReference>
<reference evidence="6" key="1">
    <citation type="submission" date="2016-10" db="EMBL/GenBank/DDBJ databases">
        <authorList>
            <person name="Varghese N."/>
            <person name="Submissions S."/>
        </authorList>
    </citation>
    <scope>NUCLEOTIDE SEQUENCE [LARGE SCALE GENOMIC DNA]</scope>
    <source>
        <strain evidence="6">CGMCC 1.9230</strain>
    </source>
</reference>
<keyword evidence="4" id="KW-0812">Transmembrane</keyword>
<sequence length="285" mass="33787">MRKKVIRKRTAVVRKPKRKATAFSGKFLRYSLVAVFVLFLLGVGYHYRNGLAYYFSFKSDKSLKDKAKRISDVRNFQVLENHEGKSIGLDVSEYQGNIRWSYVDTLEKKYPLDYVFIRATVGKDRKDRQFKRNWLGAKENKLIRGAYHYYRPNENSLEQAKLFIHTVTLHKGDLPPILDIEKLPKNQSLDSLKVGLKRWLLTVESHYKVKPIIYTGEKYYNDFLKEEFSDYLFWIANYNFYREKIDADWLFWQFTEKATVPGIKGNVDINIYNGDLQQLQFITVE</sequence>
<dbReference type="GO" id="GO:0016052">
    <property type="term" value="P:carbohydrate catabolic process"/>
    <property type="evidence" value="ECO:0007669"/>
    <property type="project" value="TreeGrafter"/>
</dbReference>
<keyword evidence="4" id="KW-1133">Transmembrane helix</keyword>
<evidence type="ECO:0000313" key="6">
    <source>
        <dbReference type="Proteomes" id="UP000236737"/>
    </source>
</evidence>
<accession>A0A1H6ADN6</accession>
<dbReference type="OrthoDB" id="9798192at2"/>